<feature type="non-terminal residue" evidence="2">
    <location>
        <position position="115"/>
    </location>
</feature>
<gene>
    <name evidence="2" type="ORF">PMAYCL1PPCAC_13095</name>
</gene>
<comment type="caution">
    <text evidence="2">The sequence shown here is derived from an EMBL/GenBank/DDBJ whole genome shotgun (WGS) entry which is preliminary data.</text>
</comment>
<evidence type="ECO:0000313" key="2">
    <source>
        <dbReference type="EMBL" id="GMR42900.1"/>
    </source>
</evidence>
<dbReference type="Proteomes" id="UP001328107">
    <property type="component" value="Unassembled WGS sequence"/>
</dbReference>
<protein>
    <recommendedName>
        <fullName evidence="1">F-box domain-containing protein</fullName>
    </recommendedName>
</protein>
<feature type="non-terminal residue" evidence="2">
    <location>
        <position position="1"/>
    </location>
</feature>
<evidence type="ECO:0000313" key="3">
    <source>
        <dbReference type="Proteomes" id="UP001328107"/>
    </source>
</evidence>
<dbReference type="InterPro" id="IPR001810">
    <property type="entry name" value="F-box_dom"/>
</dbReference>
<keyword evidence="3" id="KW-1185">Reference proteome</keyword>
<evidence type="ECO:0000259" key="1">
    <source>
        <dbReference type="Pfam" id="PF00646"/>
    </source>
</evidence>
<dbReference type="InterPro" id="IPR036047">
    <property type="entry name" value="F-box-like_dom_sf"/>
</dbReference>
<sequence length="115" mass="12749">SRSEEVINANEAELAIPENGGEFADDDLLSRLPALCLIEIFKKCTRTGIRSMSMVSKKMYTITNDSTLDAIKWDGGVLTIRKTVDGFAARLGVRASDYPWERTVESIDRVSIVHA</sequence>
<proteinExistence type="predicted"/>
<feature type="domain" description="F-box" evidence="1">
    <location>
        <begin position="29"/>
        <end position="66"/>
    </location>
</feature>
<reference evidence="3" key="1">
    <citation type="submission" date="2022-10" db="EMBL/GenBank/DDBJ databases">
        <title>Genome assembly of Pristionchus species.</title>
        <authorList>
            <person name="Yoshida K."/>
            <person name="Sommer R.J."/>
        </authorList>
    </citation>
    <scope>NUCLEOTIDE SEQUENCE [LARGE SCALE GENOMIC DNA]</scope>
    <source>
        <strain evidence="3">RS5460</strain>
    </source>
</reference>
<name>A0AAN4ZTH1_9BILA</name>
<dbReference type="AlphaFoldDB" id="A0AAN4ZTH1"/>
<dbReference type="CDD" id="cd09917">
    <property type="entry name" value="F-box_SF"/>
    <property type="match status" value="1"/>
</dbReference>
<organism evidence="2 3">
    <name type="scientific">Pristionchus mayeri</name>
    <dbReference type="NCBI Taxonomy" id="1317129"/>
    <lineage>
        <taxon>Eukaryota</taxon>
        <taxon>Metazoa</taxon>
        <taxon>Ecdysozoa</taxon>
        <taxon>Nematoda</taxon>
        <taxon>Chromadorea</taxon>
        <taxon>Rhabditida</taxon>
        <taxon>Rhabditina</taxon>
        <taxon>Diplogasteromorpha</taxon>
        <taxon>Diplogasteroidea</taxon>
        <taxon>Neodiplogasteridae</taxon>
        <taxon>Pristionchus</taxon>
    </lineage>
</organism>
<accession>A0AAN4ZTH1</accession>
<dbReference type="SUPFAM" id="SSF81383">
    <property type="entry name" value="F-box domain"/>
    <property type="match status" value="1"/>
</dbReference>
<dbReference type="EMBL" id="BTRK01000003">
    <property type="protein sequence ID" value="GMR42900.1"/>
    <property type="molecule type" value="Genomic_DNA"/>
</dbReference>
<dbReference type="Pfam" id="PF00646">
    <property type="entry name" value="F-box"/>
    <property type="match status" value="1"/>
</dbReference>